<reference evidence="8" key="1">
    <citation type="submission" date="2016-02" db="EMBL/GenBank/DDBJ databases">
        <title>Comparative genomics of biotechnologically important yeasts.</title>
        <authorList>
            <consortium name="DOE Joint Genome Institute"/>
            <person name="Riley R."/>
            <person name="Haridas S."/>
            <person name="Wolfe K.H."/>
            <person name="Lopes M.R."/>
            <person name="Hittinger C.T."/>
            <person name="Goker M."/>
            <person name="Salamov A."/>
            <person name="Wisecaver J."/>
            <person name="Long T.M."/>
            <person name="Aerts A.L."/>
            <person name="Barry K."/>
            <person name="Choi C."/>
            <person name="Clum A."/>
            <person name="Coughlan A.Y."/>
            <person name="Deshpande S."/>
            <person name="Douglass A.P."/>
            <person name="Hanson S.J."/>
            <person name="Klenk H.-P."/>
            <person name="Labutti K."/>
            <person name="Lapidus A."/>
            <person name="Lindquist E."/>
            <person name="Lipzen A."/>
            <person name="Meier-Kolthoff J.P."/>
            <person name="Ohm R.A."/>
            <person name="Otillar R.P."/>
            <person name="Pangilinan J."/>
            <person name="Peng Y."/>
            <person name="Rokas A."/>
            <person name="Rosa C.A."/>
            <person name="Scheuner C."/>
            <person name="Sibirny A.A."/>
            <person name="Slot J.C."/>
            <person name="Stielow J.B."/>
            <person name="Sun H."/>
            <person name="Kurtzman C.P."/>
            <person name="Blackwell M."/>
            <person name="Jeffries T.W."/>
            <person name="Grigoriev I.V."/>
        </authorList>
    </citation>
    <scope>NUCLEOTIDE SEQUENCE [LARGE SCALE GENOMIC DNA]</scope>
    <source>
        <strain evidence="8">NRRL Y-17796</strain>
    </source>
</reference>
<evidence type="ECO:0000256" key="6">
    <source>
        <dbReference type="SAM" id="SignalP"/>
    </source>
</evidence>
<name>A0A1E4TEZ8_9ASCO</name>
<evidence type="ECO:0000256" key="1">
    <source>
        <dbReference type="ARBA" id="ARBA00004370"/>
    </source>
</evidence>
<keyword evidence="8" id="KW-1185">Reference proteome</keyword>
<evidence type="ECO:0000256" key="4">
    <source>
        <dbReference type="ARBA" id="ARBA00023136"/>
    </source>
</evidence>
<dbReference type="GO" id="GO:0005743">
    <property type="term" value="C:mitochondrial inner membrane"/>
    <property type="evidence" value="ECO:0007669"/>
    <property type="project" value="UniProtKB-SubCell"/>
</dbReference>
<comment type="similarity">
    <text evidence="5">Belongs to the SURF1 family.</text>
</comment>
<dbReference type="PANTHER" id="PTHR23427:SF2">
    <property type="entry name" value="SURFEIT LOCUS PROTEIN 1"/>
    <property type="match status" value="1"/>
</dbReference>
<feature type="signal peptide" evidence="6">
    <location>
        <begin position="1"/>
        <end position="17"/>
    </location>
</feature>
<keyword evidence="5" id="KW-0496">Mitochondrion</keyword>
<feature type="chain" id="PRO_5009163175" description="SURF1-like protein" evidence="6">
    <location>
        <begin position="18"/>
        <end position="255"/>
    </location>
</feature>
<dbReference type="InterPro" id="IPR045214">
    <property type="entry name" value="Surf1/Surf4"/>
</dbReference>
<gene>
    <name evidence="7" type="ORF">CANCADRAFT_44014</name>
</gene>
<dbReference type="PANTHER" id="PTHR23427">
    <property type="entry name" value="SURFEIT LOCUS PROTEIN"/>
    <property type="match status" value="1"/>
</dbReference>
<comment type="subcellular location">
    <subcellularLocation>
        <location evidence="1">Membrane</location>
    </subcellularLocation>
    <subcellularLocation>
        <location evidence="5">Mitochondrion inner membrane</location>
        <topology evidence="5">Multi-pass membrane protein</topology>
    </subcellularLocation>
</comment>
<organism evidence="7 8">
    <name type="scientific">Tortispora caseinolytica NRRL Y-17796</name>
    <dbReference type="NCBI Taxonomy" id="767744"/>
    <lineage>
        <taxon>Eukaryota</taxon>
        <taxon>Fungi</taxon>
        <taxon>Dikarya</taxon>
        <taxon>Ascomycota</taxon>
        <taxon>Saccharomycotina</taxon>
        <taxon>Trigonopsidomycetes</taxon>
        <taxon>Trigonopsidales</taxon>
        <taxon>Trigonopsidaceae</taxon>
        <taxon>Tortispora</taxon>
    </lineage>
</organism>
<keyword evidence="2 5" id="KW-0812">Transmembrane</keyword>
<comment type="caution">
    <text evidence="5">Lacks conserved residue(s) required for the propagation of feature annotation.</text>
</comment>
<keyword evidence="5" id="KW-0999">Mitochondrion inner membrane</keyword>
<dbReference type="OrthoDB" id="10040024at2759"/>
<feature type="transmembrane region" description="Helical" evidence="5">
    <location>
        <begin position="215"/>
        <end position="236"/>
    </location>
</feature>
<dbReference type="Proteomes" id="UP000095023">
    <property type="component" value="Unassembled WGS sequence"/>
</dbReference>
<evidence type="ECO:0000256" key="5">
    <source>
        <dbReference type="RuleBase" id="RU363076"/>
    </source>
</evidence>
<evidence type="ECO:0000256" key="2">
    <source>
        <dbReference type="ARBA" id="ARBA00022692"/>
    </source>
</evidence>
<evidence type="ECO:0000313" key="7">
    <source>
        <dbReference type="EMBL" id="ODV90352.1"/>
    </source>
</evidence>
<proteinExistence type="inferred from homology"/>
<dbReference type="CDD" id="cd06662">
    <property type="entry name" value="SURF1"/>
    <property type="match status" value="1"/>
</dbReference>
<keyword evidence="3 5" id="KW-1133">Transmembrane helix</keyword>
<dbReference type="Pfam" id="PF02104">
    <property type="entry name" value="SURF1"/>
    <property type="match status" value="1"/>
</dbReference>
<evidence type="ECO:0000256" key="3">
    <source>
        <dbReference type="ARBA" id="ARBA00022989"/>
    </source>
</evidence>
<comment type="function">
    <text evidence="5">Probably involved in the biogenesis of the COX complex.</text>
</comment>
<evidence type="ECO:0000313" key="8">
    <source>
        <dbReference type="Proteomes" id="UP000095023"/>
    </source>
</evidence>
<dbReference type="AlphaFoldDB" id="A0A1E4TEZ8"/>
<keyword evidence="6" id="KW-0732">Signal</keyword>
<dbReference type="EMBL" id="KV453842">
    <property type="protein sequence ID" value="ODV90352.1"/>
    <property type="molecule type" value="Genomic_DNA"/>
</dbReference>
<dbReference type="InterPro" id="IPR002994">
    <property type="entry name" value="Surf1/Shy1"/>
</dbReference>
<sequence>MYLGLLWLMPVVTFGLGTWQVQRLSWKQDLIASAEDQLAAPILKLPPKVDESALDEFEYRRVEVEGKFRHDQEMLVGPRTNEGQRGYHVITPLDRSENGGSTILINRGWISHELADQANRPAAGLPKGKVKIVGLIRNPPPPDSIFSYANNPEKNEYYQLNIAEMANHVGSQRVCIFELEPSGRNEVMQSELIHRIQHGIPLGFPAVVNYRNQHVSYIFTWYGICLASSIMLALTLRKGPSTLEAKLAHQRRTFN</sequence>
<protein>
    <recommendedName>
        <fullName evidence="5">SURF1-like protein</fullName>
    </recommendedName>
</protein>
<accession>A0A1E4TEZ8</accession>
<keyword evidence="4 5" id="KW-0472">Membrane</keyword>
<dbReference type="PROSITE" id="PS50895">
    <property type="entry name" value="SURF1"/>
    <property type="match status" value="1"/>
</dbReference>
<dbReference type="GO" id="GO:0033617">
    <property type="term" value="P:mitochondrial respiratory chain complex IV assembly"/>
    <property type="evidence" value="ECO:0007669"/>
    <property type="project" value="TreeGrafter"/>
</dbReference>